<evidence type="ECO:0000313" key="3">
    <source>
        <dbReference type="Proteomes" id="UP000188354"/>
    </source>
</evidence>
<dbReference type="AlphaFoldDB" id="A0A1J7GI83"/>
<proteinExistence type="predicted"/>
<feature type="transmembrane region" description="Helical" evidence="1">
    <location>
        <begin position="24"/>
        <end position="43"/>
    </location>
</feature>
<evidence type="ECO:0000256" key="1">
    <source>
        <dbReference type="SAM" id="Phobius"/>
    </source>
</evidence>
<name>A0A1J7GI83_LUPAN</name>
<protein>
    <submittedName>
        <fullName evidence="2">Uncharacterized protein</fullName>
    </submittedName>
</protein>
<keyword evidence="1" id="KW-0812">Transmembrane</keyword>
<dbReference type="Gramene" id="OIV89776">
    <property type="protein sequence ID" value="OIV89776"/>
    <property type="gene ID" value="TanjilG_01101"/>
</dbReference>
<keyword evidence="1" id="KW-0472">Membrane</keyword>
<dbReference type="Proteomes" id="UP000188354">
    <property type="component" value="Unassembled WGS sequence"/>
</dbReference>
<keyword evidence="3" id="KW-1185">Reference proteome</keyword>
<keyword evidence="1" id="KW-1133">Transmembrane helix</keyword>
<dbReference type="EMBL" id="KV862244">
    <property type="protein sequence ID" value="OIV89776.1"/>
    <property type="molecule type" value="Genomic_DNA"/>
</dbReference>
<accession>A0A1J7GI83</accession>
<sequence length="52" mass="6232">MSYSKTSKWLKLKEIVLPYMKENSLVLVIFYIPWNMLSSWSLLDSSRKARLH</sequence>
<evidence type="ECO:0000313" key="2">
    <source>
        <dbReference type="EMBL" id="OIV89776.1"/>
    </source>
</evidence>
<organism evidence="2 3">
    <name type="scientific">Lupinus angustifolius</name>
    <name type="common">Narrow-leaved blue lupine</name>
    <dbReference type="NCBI Taxonomy" id="3871"/>
    <lineage>
        <taxon>Eukaryota</taxon>
        <taxon>Viridiplantae</taxon>
        <taxon>Streptophyta</taxon>
        <taxon>Embryophyta</taxon>
        <taxon>Tracheophyta</taxon>
        <taxon>Spermatophyta</taxon>
        <taxon>Magnoliopsida</taxon>
        <taxon>eudicotyledons</taxon>
        <taxon>Gunneridae</taxon>
        <taxon>Pentapetalae</taxon>
        <taxon>rosids</taxon>
        <taxon>fabids</taxon>
        <taxon>Fabales</taxon>
        <taxon>Fabaceae</taxon>
        <taxon>Papilionoideae</taxon>
        <taxon>50 kb inversion clade</taxon>
        <taxon>genistoids sensu lato</taxon>
        <taxon>core genistoids</taxon>
        <taxon>Genisteae</taxon>
        <taxon>Lupinus</taxon>
    </lineage>
</organism>
<reference evidence="2 3" key="1">
    <citation type="journal article" date="2017" name="Plant Biotechnol. J.">
        <title>A comprehensive draft genome sequence for lupin (Lupinus angustifolius), an emerging health food: insights into plant-microbe interactions and legume evolution.</title>
        <authorList>
            <person name="Hane J.K."/>
            <person name="Ming Y."/>
            <person name="Kamphuis L.G."/>
            <person name="Nelson M.N."/>
            <person name="Garg G."/>
            <person name="Atkins C.A."/>
            <person name="Bayer P.E."/>
            <person name="Bravo A."/>
            <person name="Bringans S."/>
            <person name="Cannon S."/>
            <person name="Edwards D."/>
            <person name="Foley R."/>
            <person name="Gao L.L."/>
            <person name="Harrison M.J."/>
            <person name="Huang W."/>
            <person name="Hurgobin B."/>
            <person name="Li S."/>
            <person name="Liu C.W."/>
            <person name="McGrath A."/>
            <person name="Morahan G."/>
            <person name="Murray J."/>
            <person name="Weller J."/>
            <person name="Jian J."/>
            <person name="Singh K.B."/>
        </authorList>
    </citation>
    <scope>NUCLEOTIDE SEQUENCE [LARGE SCALE GENOMIC DNA]</scope>
    <source>
        <strain evidence="3">cv. Tanjil</strain>
        <tissue evidence="2">Whole plant</tissue>
    </source>
</reference>
<gene>
    <name evidence="2" type="ORF">TanjilG_01101</name>
</gene>